<dbReference type="InterPro" id="IPR050903">
    <property type="entry name" value="Bact_Chemotaxis_MeTrfase"/>
</dbReference>
<dbReference type="GO" id="GO:0004888">
    <property type="term" value="F:transmembrane signaling receptor activity"/>
    <property type="evidence" value="ECO:0007669"/>
    <property type="project" value="InterPro"/>
</dbReference>
<dbReference type="PRINTS" id="PR00260">
    <property type="entry name" value="CHEMTRNSDUCR"/>
</dbReference>
<dbReference type="Pfam" id="PF08447">
    <property type="entry name" value="PAS_3"/>
    <property type="match status" value="4"/>
</dbReference>
<evidence type="ECO:0000259" key="4">
    <source>
        <dbReference type="PROSITE" id="PS50112"/>
    </source>
</evidence>
<dbReference type="InterPro" id="IPR004089">
    <property type="entry name" value="MCPsignal_dom"/>
</dbReference>
<dbReference type="PATRIC" id="fig|55398.3.peg.3814"/>
<dbReference type="InterPro" id="IPR001610">
    <property type="entry name" value="PAC"/>
</dbReference>
<dbReference type="PROSITE" id="PS50113">
    <property type="entry name" value="PAC"/>
    <property type="match status" value="4"/>
</dbReference>
<feature type="domain" description="PAS" evidence="4">
    <location>
        <begin position="285"/>
        <end position="315"/>
    </location>
</feature>
<dbReference type="SUPFAM" id="SSF58104">
    <property type="entry name" value="Methyl-accepting chemotaxis protein (MCP) signaling domain"/>
    <property type="match status" value="1"/>
</dbReference>
<evidence type="ECO:0000256" key="2">
    <source>
        <dbReference type="PROSITE-ProRule" id="PRU00284"/>
    </source>
</evidence>
<dbReference type="InterPro" id="IPR035965">
    <property type="entry name" value="PAS-like_dom_sf"/>
</dbReference>
<dbReference type="Gene3D" id="3.30.450.20">
    <property type="entry name" value="PAS domain"/>
    <property type="match status" value="4"/>
</dbReference>
<dbReference type="SMART" id="SM00091">
    <property type="entry name" value="PAS"/>
    <property type="match status" value="4"/>
</dbReference>
<evidence type="ECO:0000256" key="1">
    <source>
        <dbReference type="ARBA" id="ARBA00023224"/>
    </source>
</evidence>
<organism evidence="6 7">
    <name type="scientific">Pseudomonas syringae pv. ribicola</name>
    <dbReference type="NCBI Taxonomy" id="55398"/>
    <lineage>
        <taxon>Bacteria</taxon>
        <taxon>Pseudomonadati</taxon>
        <taxon>Pseudomonadota</taxon>
        <taxon>Gammaproteobacteria</taxon>
        <taxon>Pseudomonadales</taxon>
        <taxon>Pseudomonadaceae</taxon>
        <taxon>Pseudomonas</taxon>
    </lineage>
</organism>
<dbReference type="EMBL" id="LJRF01000052">
    <property type="protein sequence ID" value="KPY49677.1"/>
    <property type="molecule type" value="Genomic_DNA"/>
</dbReference>
<proteinExistence type="predicted"/>
<accession>A0A0P9ZPK9</accession>
<dbReference type="Gene3D" id="1.10.287.950">
    <property type="entry name" value="Methyl-accepting chemotaxis protein"/>
    <property type="match status" value="1"/>
</dbReference>
<dbReference type="GO" id="GO:0007165">
    <property type="term" value="P:signal transduction"/>
    <property type="evidence" value="ECO:0007669"/>
    <property type="project" value="UniProtKB-KW"/>
</dbReference>
<gene>
    <name evidence="6" type="ORF">ALO47_100475</name>
</gene>
<feature type="domain" description="PAC" evidence="5">
    <location>
        <begin position="464"/>
        <end position="518"/>
    </location>
</feature>
<feature type="domain" description="PAC" evidence="5">
    <location>
        <begin position="222"/>
        <end position="274"/>
    </location>
</feature>
<evidence type="ECO:0000313" key="7">
    <source>
        <dbReference type="Proteomes" id="UP000050554"/>
    </source>
</evidence>
<dbReference type="PROSITE" id="PS50112">
    <property type="entry name" value="PAS"/>
    <property type="match status" value="3"/>
</dbReference>
<feature type="domain" description="PAC" evidence="5">
    <location>
        <begin position="100"/>
        <end position="152"/>
    </location>
</feature>
<feature type="domain" description="PAS" evidence="4">
    <location>
        <begin position="407"/>
        <end position="437"/>
    </location>
</feature>
<dbReference type="GO" id="GO:0006935">
    <property type="term" value="P:chemotaxis"/>
    <property type="evidence" value="ECO:0007669"/>
    <property type="project" value="InterPro"/>
</dbReference>
<dbReference type="InterPro" id="IPR000014">
    <property type="entry name" value="PAS"/>
</dbReference>
<dbReference type="NCBIfam" id="TIGR00229">
    <property type="entry name" value="sensory_box"/>
    <property type="match status" value="4"/>
</dbReference>
<dbReference type="SMART" id="SM00086">
    <property type="entry name" value="PAC"/>
    <property type="match status" value="4"/>
</dbReference>
<sequence length="720" mass="80812">MALILRALFMSTTTVSTPKDITGVQLDLHSLMTAIDRSQAMIEFDLEGNILRANTNFLDCVGYRLDEIQGRHHRIFCTPDHASSLEYATFWKKLSEGAFDEGQYKRLGKGGKEIWLQATYNPVLDEHGNPFKVVKFATDVTHQRKTNAEYEGKVSAIERSQAVIEFDLNGRVLSANENFLSILGYRLDEVQGQHHRMFCDDEYLNSPAYRAFWAKLERGEYDSGEYKRVGKNGRELWISATYNPILDPDGRPYKVVKFANDVTESRARQAEQAGKVTAIERSQAVIEFDLTGKVLTANRNFLNVFGYDLNEIVGEHHRMFCSEEFISSLAYRELWDKLGRGEYDANEYKRKRKDGREIWIQATYNPIFDAQGKAYKIVKFALDVTDAKESSVEDKGKVTAIDRAQAVIEFDMAGNILTANPNFLKAMGYGMQELMGQHHRIFCEEEYVRSTPYREFWHSLGQGEFFSGRFMRLSKYGQHIWIQATYNPIFDHEGKPFKVVKFATDITRQVEIEQAIEAKTLAMDNSVKALMSAIAYVAQSTDTATELARQTRDQASRGSQTLNKASEAMGMIAKSAEGIQDIVQVISEIASQTNMLAFNAAIEAARAGEHGLGFSVVADEVRKLAEKSSRATKEINKLILETVGRIESGNEISLSAGEAFEHIVEGVMQTTQAIDGINAATEKQRVSAQEVESLIVELHKANANGSSTEALDRVSLGQPA</sequence>
<dbReference type="PROSITE" id="PS50111">
    <property type="entry name" value="CHEMOTAXIS_TRANSDUC_2"/>
    <property type="match status" value="1"/>
</dbReference>
<dbReference type="CDD" id="cd11386">
    <property type="entry name" value="MCP_signal"/>
    <property type="match status" value="1"/>
</dbReference>
<feature type="domain" description="PAC" evidence="5">
    <location>
        <begin position="344"/>
        <end position="396"/>
    </location>
</feature>
<feature type="domain" description="PAS" evidence="4">
    <location>
        <begin position="163"/>
        <end position="193"/>
    </location>
</feature>
<evidence type="ECO:0000259" key="3">
    <source>
        <dbReference type="PROSITE" id="PS50111"/>
    </source>
</evidence>
<dbReference type="PANTHER" id="PTHR24422:SF10">
    <property type="entry name" value="CHEMOTAXIS PROTEIN METHYLTRANSFERASE 2"/>
    <property type="match status" value="1"/>
</dbReference>
<feature type="domain" description="Methyl-accepting transducer" evidence="3">
    <location>
        <begin position="526"/>
        <end position="715"/>
    </location>
</feature>
<dbReference type="Proteomes" id="UP000050554">
    <property type="component" value="Unassembled WGS sequence"/>
</dbReference>
<dbReference type="AlphaFoldDB" id="A0A0P9ZPK9"/>
<dbReference type="PANTHER" id="PTHR24422">
    <property type="entry name" value="CHEMOTAXIS PROTEIN METHYLTRANSFERASE"/>
    <property type="match status" value="1"/>
</dbReference>
<name>A0A0P9ZPK9_PSESI</name>
<dbReference type="CDD" id="cd00130">
    <property type="entry name" value="PAS"/>
    <property type="match status" value="4"/>
</dbReference>
<protein>
    <submittedName>
        <fullName evidence="6">Methyl-accepting chemotaxis protein</fullName>
    </submittedName>
</protein>
<evidence type="ECO:0000313" key="6">
    <source>
        <dbReference type="EMBL" id="KPY49677.1"/>
    </source>
</evidence>
<dbReference type="InterPro" id="IPR004090">
    <property type="entry name" value="Chemotax_Me-accpt_rcpt"/>
</dbReference>
<dbReference type="GO" id="GO:0016020">
    <property type="term" value="C:membrane"/>
    <property type="evidence" value="ECO:0007669"/>
    <property type="project" value="InterPro"/>
</dbReference>
<comment type="caution">
    <text evidence="6">The sequence shown here is derived from an EMBL/GenBank/DDBJ whole genome shotgun (WGS) entry which is preliminary data.</text>
</comment>
<dbReference type="InterPro" id="IPR013655">
    <property type="entry name" value="PAS_fold_3"/>
</dbReference>
<evidence type="ECO:0000259" key="5">
    <source>
        <dbReference type="PROSITE" id="PS50113"/>
    </source>
</evidence>
<dbReference type="SMART" id="SM00283">
    <property type="entry name" value="MA"/>
    <property type="match status" value="1"/>
</dbReference>
<dbReference type="Pfam" id="PF00015">
    <property type="entry name" value="MCPsignal"/>
    <property type="match status" value="1"/>
</dbReference>
<keyword evidence="1 2" id="KW-0807">Transducer</keyword>
<reference evidence="6 7" key="1">
    <citation type="submission" date="2015-09" db="EMBL/GenBank/DDBJ databases">
        <title>Genome announcement of multiple Pseudomonas syringae strains.</title>
        <authorList>
            <person name="Thakur S."/>
            <person name="Wang P.W."/>
            <person name="Gong Y."/>
            <person name="Weir B.S."/>
            <person name="Guttman D.S."/>
        </authorList>
    </citation>
    <scope>NUCLEOTIDE SEQUENCE [LARGE SCALE GENOMIC DNA]</scope>
    <source>
        <strain evidence="6 7">ICMP3882</strain>
    </source>
</reference>
<dbReference type="SUPFAM" id="SSF55785">
    <property type="entry name" value="PYP-like sensor domain (PAS domain)"/>
    <property type="match status" value="4"/>
</dbReference>
<dbReference type="InterPro" id="IPR000700">
    <property type="entry name" value="PAS-assoc_C"/>
</dbReference>